<feature type="region of interest" description="Disordered" evidence="1">
    <location>
        <begin position="73"/>
        <end position="121"/>
    </location>
</feature>
<accession>A0A4Z2HFL5</accession>
<dbReference type="EMBL" id="SRLO01000269">
    <property type="protein sequence ID" value="TNN63592.1"/>
    <property type="molecule type" value="Genomic_DNA"/>
</dbReference>
<proteinExistence type="predicted"/>
<gene>
    <name evidence="2" type="ORF">EYF80_026128</name>
</gene>
<dbReference type="AlphaFoldDB" id="A0A4Z2HFL5"/>
<evidence type="ECO:0000313" key="2">
    <source>
        <dbReference type="EMBL" id="TNN63592.1"/>
    </source>
</evidence>
<sequence>MFVLKHFFGELGRIDASPFPRPTMQAAARSIGTWFGNKKGDQMRAEGIPNESRLSTSKGILLVVLNPQRLSRESEAIGEKSLPKWDEEIDSGNEQDRRVSLEVASNKNKNKNKNKNTHLPF</sequence>
<dbReference type="Proteomes" id="UP000314294">
    <property type="component" value="Unassembled WGS sequence"/>
</dbReference>
<name>A0A4Z2HFL5_9TELE</name>
<organism evidence="2 3">
    <name type="scientific">Liparis tanakae</name>
    <name type="common">Tanaka's snailfish</name>
    <dbReference type="NCBI Taxonomy" id="230148"/>
    <lineage>
        <taxon>Eukaryota</taxon>
        <taxon>Metazoa</taxon>
        <taxon>Chordata</taxon>
        <taxon>Craniata</taxon>
        <taxon>Vertebrata</taxon>
        <taxon>Euteleostomi</taxon>
        <taxon>Actinopterygii</taxon>
        <taxon>Neopterygii</taxon>
        <taxon>Teleostei</taxon>
        <taxon>Neoteleostei</taxon>
        <taxon>Acanthomorphata</taxon>
        <taxon>Eupercaria</taxon>
        <taxon>Perciformes</taxon>
        <taxon>Cottioidei</taxon>
        <taxon>Cottales</taxon>
        <taxon>Liparidae</taxon>
        <taxon>Liparis</taxon>
    </lineage>
</organism>
<evidence type="ECO:0000256" key="1">
    <source>
        <dbReference type="SAM" id="MobiDB-lite"/>
    </source>
</evidence>
<feature type="compositionally biased region" description="Basic and acidic residues" evidence="1">
    <location>
        <begin position="73"/>
        <end position="86"/>
    </location>
</feature>
<reference evidence="2 3" key="1">
    <citation type="submission" date="2019-03" db="EMBL/GenBank/DDBJ databases">
        <title>First draft genome of Liparis tanakae, snailfish: a comprehensive survey of snailfish specific genes.</title>
        <authorList>
            <person name="Kim W."/>
            <person name="Song I."/>
            <person name="Jeong J.-H."/>
            <person name="Kim D."/>
            <person name="Kim S."/>
            <person name="Ryu S."/>
            <person name="Song J.Y."/>
            <person name="Lee S.K."/>
        </authorList>
    </citation>
    <scope>NUCLEOTIDE SEQUENCE [LARGE SCALE GENOMIC DNA]</scope>
    <source>
        <tissue evidence="2">Muscle</tissue>
    </source>
</reference>
<comment type="caution">
    <text evidence="2">The sequence shown here is derived from an EMBL/GenBank/DDBJ whole genome shotgun (WGS) entry which is preliminary data.</text>
</comment>
<protein>
    <submittedName>
        <fullName evidence="2">Uncharacterized protein</fullName>
    </submittedName>
</protein>
<feature type="compositionally biased region" description="Basic residues" evidence="1">
    <location>
        <begin position="108"/>
        <end position="121"/>
    </location>
</feature>
<keyword evidence="3" id="KW-1185">Reference proteome</keyword>
<evidence type="ECO:0000313" key="3">
    <source>
        <dbReference type="Proteomes" id="UP000314294"/>
    </source>
</evidence>